<gene>
    <name evidence="6 8" type="primary">prfB</name>
    <name evidence="8" type="ORF">OC680_00090</name>
</gene>
<dbReference type="PROSITE" id="PS00745">
    <property type="entry name" value="RF_PROK_I"/>
    <property type="match status" value="1"/>
</dbReference>
<dbReference type="PANTHER" id="PTHR43116">
    <property type="entry name" value="PEPTIDE CHAIN RELEASE FACTOR 2"/>
    <property type="match status" value="1"/>
</dbReference>
<reference evidence="8 9" key="1">
    <citation type="journal article" date="2023" name="Int. J. Syst. Evol. Microbiol.">
        <title>The observation of taxonomic boundaries for the 16SrII and 16SrXXV phytoplasmas using genome-based delimitation.</title>
        <authorList>
            <person name="Rodrigues Jardim B."/>
            <person name="Tran-Nguyen L.T.T."/>
            <person name="Gambley C."/>
            <person name="Al-Sadi A.M."/>
            <person name="Al-Subhi A.M."/>
            <person name="Foissac X."/>
            <person name="Salar P."/>
            <person name="Cai H."/>
            <person name="Yang J.Y."/>
            <person name="Davis R."/>
            <person name="Jones L."/>
            <person name="Rodoni B."/>
            <person name="Constable F.E."/>
        </authorList>
    </citation>
    <scope>NUCLEOTIDE SEQUENCE [LARGE SCALE GENOMIC DNA]</scope>
    <source>
        <strain evidence="8">BAWM-155c</strain>
    </source>
</reference>
<dbReference type="Gene3D" id="1.20.58.410">
    <property type="entry name" value="Release factor"/>
    <property type="match status" value="1"/>
</dbReference>
<dbReference type="Pfam" id="PF03462">
    <property type="entry name" value="PCRF"/>
    <property type="match status" value="1"/>
</dbReference>
<dbReference type="EMBL" id="JAOSID010000001">
    <property type="protein sequence ID" value="MDO8167885.1"/>
    <property type="molecule type" value="Genomic_DNA"/>
</dbReference>
<evidence type="ECO:0000256" key="4">
    <source>
        <dbReference type="ARBA" id="ARBA00022481"/>
    </source>
</evidence>
<organism evidence="8 9">
    <name type="scientific">Candidatus Phytoplasma melaleucae</name>
    <dbReference type="NCBI Taxonomy" id="2982630"/>
    <lineage>
        <taxon>Bacteria</taxon>
        <taxon>Bacillati</taxon>
        <taxon>Mycoplasmatota</taxon>
        <taxon>Mollicutes</taxon>
        <taxon>Acholeplasmatales</taxon>
        <taxon>Acholeplasmataceae</taxon>
        <taxon>Candidatus Phytoplasma</taxon>
    </lineage>
</organism>
<feature type="modified residue" description="N5-methylglutamine" evidence="6">
    <location>
        <position position="251"/>
    </location>
</feature>
<dbReference type="InterPro" id="IPR045853">
    <property type="entry name" value="Pep_chain_release_fac_I_sf"/>
</dbReference>
<sequence>MDKYEINQILNNLNITLSHLEQNINLELKIQKISELSQLMEQSDFWNKNTNSVSVAQELHKLKNEINRFLDLKKRYDDLIILFELAESNEENQDFLFLSEELQKIKKDVRSLEIEILLNQPYDENNAILMLHSGAGGIESQDWCEILFRMYQKYAQKKNFKVEILHLQPSEEAGLKTVSLLIKGNYAYGHLKAEKGVHRLVRISPFDANARRHTSFASCDILPEINDEIKIDIREQDLRIDVFRSSGAGGQHVNTTDSAVRITHLPTNTVVNCQNERSQIKNREKALQILKTKLLQLAVKEQKEKEREFKAGQKDISWGSQIRSYIFHPYQMVKDHRTNYELSNISDVMDGNLDDFINAFLRKK</sequence>
<accession>A0ABT9DCP4</accession>
<evidence type="ECO:0000313" key="9">
    <source>
        <dbReference type="Proteomes" id="UP001172036"/>
    </source>
</evidence>
<dbReference type="InterPro" id="IPR005139">
    <property type="entry name" value="PCRF"/>
</dbReference>
<dbReference type="RefSeq" id="WP_304515154.1">
    <property type="nucleotide sequence ID" value="NZ_JAOSID010000001.1"/>
</dbReference>
<dbReference type="InterPro" id="IPR004374">
    <property type="entry name" value="PrfB"/>
</dbReference>
<protein>
    <recommendedName>
        <fullName evidence="3 6">Peptide chain release factor 2</fullName>
        <shortName evidence="6">RF-2</shortName>
    </recommendedName>
</protein>
<comment type="subcellular location">
    <subcellularLocation>
        <location evidence="6">Cytoplasm</location>
    </subcellularLocation>
</comment>
<proteinExistence type="inferred from homology"/>
<name>A0ABT9DCP4_9MOLU</name>
<comment type="caution">
    <text evidence="8">The sequence shown here is derived from an EMBL/GenBank/DDBJ whole genome shotgun (WGS) entry which is preliminary data.</text>
</comment>
<evidence type="ECO:0000256" key="1">
    <source>
        <dbReference type="ARBA" id="ARBA00002613"/>
    </source>
</evidence>
<evidence type="ECO:0000256" key="3">
    <source>
        <dbReference type="ARBA" id="ARBA00019192"/>
    </source>
</evidence>
<keyword evidence="9" id="KW-1185">Reference proteome</keyword>
<dbReference type="PANTHER" id="PTHR43116:SF3">
    <property type="entry name" value="CLASS I PEPTIDE CHAIN RELEASE FACTOR"/>
    <property type="match status" value="1"/>
</dbReference>
<evidence type="ECO:0000313" key="8">
    <source>
        <dbReference type="EMBL" id="MDO8167885.1"/>
    </source>
</evidence>
<keyword evidence="5 6" id="KW-0648">Protein biosynthesis</keyword>
<evidence type="ECO:0000256" key="6">
    <source>
        <dbReference type="HAMAP-Rule" id="MF_00094"/>
    </source>
</evidence>
<dbReference type="InterPro" id="IPR000352">
    <property type="entry name" value="Pep_chain_release_fac_I"/>
</dbReference>
<evidence type="ECO:0000256" key="2">
    <source>
        <dbReference type="ARBA" id="ARBA00010835"/>
    </source>
</evidence>
<dbReference type="SUPFAM" id="SSF75620">
    <property type="entry name" value="Release factor"/>
    <property type="match status" value="1"/>
</dbReference>
<comment type="PTM">
    <text evidence="6">Methylated by PrmC. Methylation increases the termination efficiency of RF2.</text>
</comment>
<dbReference type="Gene3D" id="3.30.160.20">
    <property type="match status" value="1"/>
</dbReference>
<keyword evidence="6" id="KW-0963">Cytoplasm</keyword>
<comment type="function">
    <text evidence="1 6">Peptide chain release factor 2 directs the termination of translation in response to the peptide chain termination codons UGA and UAA.</text>
</comment>
<dbReference type="NCBIfam" id="TIGR00020">
    <property type="entry name" value="prfB"/>
    <property type="match status" value="1"/>
</dbReference>
<dbReference type="Pfam" id="PF00472">
    <property type="entry name" value="RF-1"/>
    <property type="match status" value="1"/>
</dbReference>
<comment type="similarity">
    <text evidence="2 6">Belongs to the prokaryotic/mitochondrial release factor family.</text>
</comment>
<dbReference type="Proteomes" id="UP001172036">
    <property type="component" value="Unassembled WGS sequence"/>
</dbReference>
<evidence type="ECO:0000259" key="7">
    <source>
        <dbReference type="PROSITE" id="PS00745"/>
    </source>
</evidence>
<dbReference type="SMART" id="SM00937">
    <property type="entry name" value="PCRF"/>
    <property type="match status" value="1"/>
</dbReference>
<dbReference type="Gene3D" id="3.30.70.1660">
    <property type="match status" value="1"/>
</dbReference>
<evidence type="ECO:0000256" key="5">
    <source>
        <dbReference type="ARBA" id="ARBA00022917"/>
    </source>
</evidence>
<dbReference type="HAMAP" id="MF_00094">
    <property type="entry name" value="Rel_fac_2"/>
    <property type="match status" value="1"/>
</dbReference>
<feature type="domain" description="Prokaryotic-type class I peptide chain release factors" evidence="7">
    <location>
        <begin position="244"/>
        <end position="260"/>
    </location>
</feature>
<keyword evidence="4 6" id="KW-0488">Methylation</keyword>